<dbReference type="InterPro" id="IPR011042">
    <property type="entry name" value="6-blade_b-propeller_TolB-like"/>
</dbReference>
<protein>
    <submittedName>
        <fullName evidence="1">Uncharacterized protein</fullName>
    </submittedName>
</protein>
<dbReference type="Gene3D" id="2.120.10.30">
    <property type="entry name" value="TolB, C-terminal domain"/>
    <property type="match status" value="1"/>
</dbReference>
<dbReference type="SUPFAM" id="SSF101898">
    <property type="entry name" value="NHL repeat"/>
    <property type="match status" value="1"/>
</dbReference>
<sequence>FQEGSILWTDNNDTIYYTNQTQYWVSDSDISLLANGYGLAVDTHAKQVVVSDPGNKFLGIFDPNSNFGTVFYVGTSKGVGQVTIDWRARNVYWADGGYGWIAMKPLPKNISRHNGLDTRMKVVVDQQLDTPTGIVVHPHA</sequence>
<accession>A0ABY7G7Q0</accession>
<dbReference type="Proteomes" id="UP001164746">
    <property type="component" value="Chromosome 15"/>
</dbReference>
<keyword evidence="2" id="KW-1185">Reference proteome</keyword>
<evidence type="ECO:0000313" key="2">
    <source>
        <dbReference type="Proteomes" id="UP001164746"/>
    </source>
</evidence>
<proteinExistence type="predicted"/>
<gene>
    <name evidence="1" type="ORF">MAR_013000</name>
</gene>
<evidence type="ECO:0000313" key="1">
    <source>
        <dbReference type="EMBL" id="WAR27296.1"/>
    </source>
</evidence>
<feature type="non-terminal residue" evidence="1">
    <location>
        <position position="1"/>
    </location>
</feature>
<reference evidence="1" key="1">
    <citation type="submission" date="2022-11" db="EMBL/GenBank/DDBJ databases">
        <title>Centuries of genome instability and evolution in soft-shell clam transmissible cancer (bioRxiv).</title>
        <authorList>
            <person name="Hart S.F.M."/>
            <person name="Yonemitsu M.A."/>
            <person name="Giersch R.M."/>
            <person name="Beal B.F."/>
            <person name="Arriagada G."/>
            <person name="Davis B.W."/>
            <person name="Ostrander E.A."/>
            <person name="Goff S.P."/>
            <person name="Metzger M.J."/>
        </authorList>
    </citation>
    <scope>NUCLEOTIDE SEQUENCE</scope>
    <source>
        <strain evidence="1">MELC-2E11</strain>
        <tissue evidence="1">Siphon/mantle</tissue>
    </source>
</reference>
<name>A0ABY7G7Q0_MYAAR</name>
<organism evidence="1 2">
    <name type="scientific">Mya arenaria</name>
    <name type="common">Soft-shell clam</name>
    <dbReference type="NCBI Taxonomy" id="6604"/>
    <lineage>
        <taxon>Eukaryota</taxon>
        <taxon>Metazoa</taxon>
        <taxon>Spiralia</taxon>
        <taxon>Lophotrochozoa</taxon>
        <taxon>Mollusca</taxon>
        <taxon>Bivalvia</taxon>
        <taxon>Autobranchia</taxon>
        <taxon>Heteroconchia</taxon>
        <taxon>Euheterodonta</taxon>
        <taxon>Imparidentia</taxon>
        <taxon>Neoheterodontei</taxon>
        <taxon>Myida</taxon>
        <taxon>Myoidea</taxon>
        <taxon>Myidae</taxon>
        <taxon>Mya</taxon>
    </lineage>
</organism>
<dbReference type="EMBL" id="CP111026">
    <property type="protein sequence ID" value="WAR27296.1"/>
    <property type="molecule type" value="Genomic_DNA"/>
</dbReference>